<dbReference type="PANTHER" id="PTHR43649">
    <property type="entry name" value="ARABINOSE-BINDING PROTEIN-RELATED"/>
    <property type="match status" value="1"/>
</dbReference>
<sequence>MQRSIHTSAAMIAAASVIGISWGISSTPAFAAGDAPAADPGAKVDYSGKLSILTKFGLQQLSPYFVTIAKAYEAQHPGVKIELIQENDDSIKGKTKTLVASNSLPDIYFSWTGTWGENFIRGNRAVDLSKVIGPDTEWGKTLSPAAVKAFAYNGKYFGVPLYLDAKFMGYNKKMFADLGLDVPKDFDALLKACDALKGSGVIPIAIGNKESWPLVHYLGQMLVYNVPVETLERDFDPKTAKFDDPGYVAALDQYRALQDRCAGGAQVNGLSYQTAMQSLSDKKAAMYYQEIIEFDQSATKETMLKPEEFGFFKLPAPKDAKGSVTALEGAPEGYMVNAKSKNIPLAVDFLKFLTSQENGKALSTPPYGQPSAVIGGADKTKINPNVADGMDEIARATYLMPWLDTVNHPRVAAAWLSGLQAFAGGSMSAEDLVASVRKAATAAAK</sequence>
<keyword evidence="5" id="KW-0732">Signal</keyword>
<keyword evidence="4" id="KW-0574">Periplasm</keyword>
<dbReference type="InterPro" id="IPR050490">
    <property type="entry name" value="Bact_solute-bd_prot1"/>
</dbReference>
<dbReference type="PANTHER" id="PTHR43649:SF29">
    <property type="entry name" value="OSMOPROTECTIVE COMPOUNDS-BINDING PROTEIN GGTB"/>
    <property type="match status" value="1"/>
</dbReference>
<dbReference type="AlphaFoldDB" id="A0A3S4ULM1"/>
<dbReference type="Pfam" id="PF01547">
    <property type="entry name" value="SBP_bac_1"/>
    <property type="match status" value="1"/>
</dbReference>
<feature type="signal peptide" evidence="5">
    <location>
        <begin position="1"/>
        <end position="31"/>
    </location>
</feature>
<evidence type="ECO:0000313" key="6">
    <source>
        <dbReference type="EMBL" id="RWX76508.1"/>
    </source>
</evidence>
<organism evidence="6 7">
    <name type="scientific">Neorhizobium lilium</name>
    <dbReference type="NCBI Taxonomy" id="2503024"/>
    <lineage>
        <taxon>Bacteria</taxon>
        <taxon>Pseudomonadati</taxon>
        <taxon>Pseudomonadota</taxon>
        <taxon>Alphaproteobacteria</taxon>
        <taxon>Hyphomicrobiales</taxon>
        <taxon>Rhizobiaceae</taxon>
        <taxon>Rhizobium/Agrobacterium group</taxon>
        <taxon>Neorhizobium</taxon>
    </lineage>
</organism>
<dbReference type="Proteomes" id="UP000287687">
    <property type="component" value="Unassembled WGS sequence"/>
</dbReference>
<comment type="subcellular location">
    <subcellularLocation>
        <location evidence="1">Periplasm</location>
    </subcellularLocation>
</comment>
<keyword evidence="7" id="KW-1185">Reference proteome</keyword>
<feature type="chain" id="PRO_5018561479" evidence="5">
    <location>
        <begin position="32"/>
        <end position="445"/>
    </location>
</feature>
<keyword evidence="3" id="KW-0813">Transport</keyword>
<protein>
    <submittedName>
        <fullName evidence="6">Extracellular solute-binding protein</fullName>
    </submittedName>
</protein>
<reference evidence="6 7" key="1">
    <citation type="submission" date="2019-01" db="EMBL/GenBank/DDBJ databases">
        <title>The draft genome of Rhizobium sp. 24NR.</title>
        <authorList>
            <person name="Liu L."/>
            <person name="Liang L."/>
            <person name="Shi S."/>
            <person name="Xu L."/>
            <person name="Wang X."/>
            <person name="Li L."/>
            <person name="Zhang X."/>
        </authorList>
    </citation>
    <scope>NUCLEOTIDE SEQUENCE [LARGE SCALE GENOMIC DNA]</scope>
    <source>
        <strain evidence="6 7">24NR</strain>
    </source>
</reference>
<dbReference type="EMBL" id="SBIP01000003">
    <property type="protein sequence ID" value="RWX76508.1"/>
    <property type="molecule type" value="Genomic_DNA"/>
</dbReference>
<dbReference type="SUPFAM" id="SSF53850">
    <property type="entry name" value="Periplasmic binding protein-like II"/>
    <property type="match status" value="1"/>
</dbReference>
<name>A0A3S4ULM1_9HYPH</name>
<evidence type="ECO:0000256" key="4">
    <source>
        <dbReference type="ARBA" id="ARBA00022764"/>
    </source>
</evidence>
<dbReference type="InterPro" id="IPR006059">
    <property type="entry name" value="SBP"/>
</dbReference>
<evidence type="ECO:0000313" key="7">
    <source>
        <dbReference type="Proteomes" id="UP000287687"/>
    </source>
</evidence>
<dbReference type="RefSeq" id="WP_128443426.1">
    <property type="nucleotide sequence ID" value="NZ_SBIP01000003.1"/>
</dbReference>
<accession>A0A3S4ULM1</accession>
<evidence type="ECO:0000256" key="5">
    <source>
        <dbReference type="SAM" id="SignalP"/>
    </source>
</evidence>
<comment type="caution">
    <text evidence="6">The sequence shown here is derived from an EMBL/GenBank/DDBJ whole genome shotgun (WGS) entry which is preliminary data.</text>
</comment>
<dbReference type="GO" id="GO:0042597">
    <property type="term" value="C:periplasmic space"/>
    <property type="evidence" value="ECO:0007669"/>
    <property type="project" value="UniProtKB-SubCell"/>
</dbReference>
<evidence type="ECO:0000256" key="3">
    <source>
        <dbReference type="ARBA" id="ARBA00022448"/>
    </source>
</evidence>
<evidence type="ECO:0000256" key="1">
    <source>
        <dbReference type="ARBA" id="ARBA00004418"/>
    </source>
</evidence>
<comment type="similarity">
    <text evidence="2">Belongs to the bacterial solute-binding protein 1 family.</text>
</comment>
<proteinExistence type="inferred from homology"/>
<gene>
    <name evidence="6" type="ORF">EPK99_12525</name>
</gene>
<evidence type="ECO:0000256" key="2">
    <source>
        <dbReference type="ARBA" id="ARBA00008520"/>
    </source>
</evidence>
<dbReference type="OrthoDB" id="9798191at2"/>
<dbReference type="Gene3D" id="3.40.190.10">
    <property type="entry name" value="Periplasmic binding protein-like II"/>
    <property type="match status" value="2"/>
</dbReference>